<proteinExistence type="predicted"/>
<evidence type="ECO:0000256" key="12">
    <source>
        <dbReference type="SAM" id="MobiDB-lite"/>
    </source>
</evidence>
<feature type="coiled-coil region" evidence="11">
    <location>
        <begin position="67"/>
        <end position="94"/>
    </location>
</feature>
<dbReference type="RefSeq" id="XP_026911190.1">
    <property type="nucleotide sequence ID" value="XM_027055389.2"/>
</dbReference>
<evidence type="ECO:0000256" key="13">
    <source>
        <dbReference type="SAM" id="Phobius"/>
    </source>
</evidence>
<keyword evidence="13" id="KW-0812">Transmembrane</keyword>
<dbReference type="SMART" id="SM00409">
    <property type="entry name" value="IG"/>
    <property type="match status" value="1"/>
</dbReference>
<reference evidence="16" key="2">
    <citation type="submission" date="2025-08" db="UniProtKB">
        <authorList>
            <consortium name="RefSeq"/>
        </authorList>
    </citation>
    <scope>IDENTIFICATION</scope>
    <source>
        <tissue evidence="16">Blood</tissue>
    </source>
</reference>
<keyword evidence="15" id="KW-1185">Reference proteome</keyword>
<evidence type="ECO:0000256" key="3">
    <source>
        <dbReference type="ARBA" id="ARBA00022553"/>
    </source>
</evidence>
<evidence type="ECO:0000256" key="9">
    <source>
        <dbReference type="ARBA" id="ARBA00074900"/>
    </source>
</evidence>
<evidence type="ECO:0000256" key="6">
    <source>
        <dbReference type="ARBA" id="ARBA00023212"/>
    </source>
</evidence>
<dbReference type="InterPro" id="IPR013783">
    <property type="entry name" value="Ig-like_fold"/>
</dbReference>
<keyword evidence="4" id="KW-0832">Ubl conjugation</keyword>
<accession>A0A6J1Z4K3</accession>
<evidence type="ECO:0000313" key="15">
    <source>
        <dbReference type="Proteomes" id="UP001652583"/>
    </source>
</evidence>
<feature type="domain" description="Ig-like" evidence="14">
    <location>
        <begin position="1350"/>
        <end position="1438"/>
    </location>
</feature>
<comment type="subcellular location">
    <subcellularLocation>
        <location evidence="1">Cytoplasm</location>
        <location evidence="1">Cytoskeleton</location>
        <location evidence="1">Microtubule organizing center</location>
        <location evidence="1">Centrosome</location>
    </subcellularLocation>
</comment>
<dbReference type="FunFam" id="1.20.58.60:FF:000192">
    <property type="entry name" value="coiled-coil domain-containing protein 141 isoform X2"/>
    <property type="match status" value="1"/>
</dbReference>
<dbReference type="Proteomes" id="UP001652583">
    <property type="component" value="Chromosome C1"/>
</dbReference>
<dbReference type="PANTHER" id="PTHR42757:SF44">
    <property type="entry name" value="COILED-COIL DOMAIN-CONTAINING PROTEIN 141"/>
    <property type="match status" value="1"/>
</dbReference>
<dbReference type="Gene3D" id="1.20.58.60">
    <property type="match status" value="3"/>
</dbReference>
<comment type="subunit">
    <text evidence="8">Interacts with DISC1. Interacts preferentially with phosphorylated forms of myosin regulatory light chain (MRLC). Interacts (via the N-terminal region) with HDAC6; inhibits the deacetylase activity of HDAC6. Interacts with KIBRA (via the C-terminal region); retains AMPAR in the cytosol after internalization.</text>
</comment>
<dbReference type="PANTHER" id="PTHR42757">
    <property type="entry name" value="IGLON FAMILY OF IMMUNOGLOBULIN SUPERFAMILY-RELATED"/>
    <property type="match status" value="1"/>
</dbReference>
<dbReference type="CTD" id="285025"/>
<reference evidence="15" key="1">
    <citation type="submission" date="2025-05" db="UniProtKB">
        <authorList>
            <consortium name="RefSeq"/>
        </authorList>
    </citation>
    <scope>NUCLEOTIDE SEQUENCE [LARGE SCALE GENOMIC DNA]</scope>
</reference>
<keyword evidence="5 11" id="KW-0175">Coiled coil</keyword>
<feature type="coiled-coil region" evidence="11">
    <location>
        <begin position="698"/>
        <end position="725"/>
    </location>
</feature>
<dbReference type="InterPro" id="IPR036179">
    <property type="entry name" value="Ig-like_dom_sf"/>
</dbReference>
<evidence type="ECO:0000313" key="16">
    <source>
        <dbReference type="RefSeq" id="XP_026911190.1"/>
    </source>
</evidence>
<dbReference type="PROSITE" id="PS50835">
    <property type="entry name" value="IG_LIKE"/>
    <property type="match status" value="1"/>
</dbReference>
<evidence type="ECO:0000256" key="8">
    <source>
        <dbReference type="ARBA" id="ARBA00062798"/>
    </source>
</evidence>
<dbReference type="InterPro" id="IPR018159">
    <property type="entry name" value="Spectrin/alpha-actinin"/>
</dbReference>
<dbReference type="FunFam" id="2.60.40.10:FF:002369">
    <property type="entry name" value="Coiled-coil domain-containing 141"/>
    <property type="match status" value="1"/>
</dbReference>
<keyword evidence="13" id="KW-0472">Membrane</keyword>
<dbReference type="SUPFAM" id="SSF46966">
    <property type="entry name" value="Spectrin repeat"/>
    <property type="match status" value="2"/>
</dbReference>
<dbReference type="InterPro" id="IPR003598">
    <property type="entry name" value="Ig_sub2"/>
</dbReference>
<keyword evidence="6" id="KW-0206">Cytoskeleton</keyword>
<evidence type="ECO:0000256" key="7">
    <source>
        <dbReference type="ARBA" id="ARBA00057848"/>
    </source>
</evidence>
<dbReference type="Gene3D" id="2.60.40.10">
    <property type="entry name" value="Immunoglobulins"/>
    <property type="match status" value="1"/>
</dbReference>
<feature type="coiled-coil region" evidence="11">
    <location>
        <begin position="579"/>
        <end position="606"/>
    </location>
</feature>
<dbReference type="GO" id="GO:0005813">
    <property type="term" value="C:centrosome"/>
    <property type="evidence" value="ECO:0007669"/>
    <property type="project" value="UniProtKB-SubCell"/>
</dbReference>
<evidence type="ECO:0000256" key="5">
    <source>
        <dbReference type="ARBA" id="ARBA00023054"/>
    </source>
</evidence>
<dbReference type="InterPro" id="IPR050876">
    <property type="entry name" value="IgLON_domain"/>
</dbReference>
<keyword evidence="2" id="KW-0963">Cytoplasm</keyword>
<feature type="transmembrane region" description="Helical" evidence="13">
    <location>
        <begin position="1450"/>
        <end position="1469"/>
    </location>
</feature>
<organism evidence="15 16">
    <name type="scientific">Acinonyx jubatus</name>
    <name type="common">Cheetah</name>
    <dbReference type="NCBI Taxonomy" id="32536"/>
    <lineage>
        <taxon>Eukaryota</taxon>
        <taxon>Metazoa</taxon>
        <taxon>Chordata</taxon>
        <taxon>Craniata</taxon>
        <taxon>Vertebrata</taxon>
        <taxon>Euteleostomi</taxon>
        <taxon>Mammalia</taxon>
        <taxon>Eutheria</taxon>
        <taxon>Laurasiatheria</taxon>
        <taxon>Carnivora</taxon>
        <taxon>Feliformia</taxon>
        <taxon>Felidae</taxon>
        <taxon>Felinae</taxon>
        <taxon>Acinonyx</taxon>
    </lineage>
</organism>
<evidence type="ECO:0000256" key="10">
    <source>
        <dbReference type="ARBA" id="ARBA00078153"/>
    </source>
</evidence>
<evidence type="ECO:0000256" key="4">
    <source>
        <dbReference type="ARBA" id="ARBA00022843"/>
    </source>
</evidence>
<dbReference type="SMART" id="SM00150">
    <property type="entry name" value="SPEC"/>
    <property type="match status" value="4"/>
</dbReference>
<dbReference type="CDD" id="cd00176">
    <property type="entry name" value="SPEC"/>
    <property type="match status" value="1"/>
</dbReference>
<dbReference type="InterPro" id="IPR007110">
    <property type="entry name" value="Ig-like_dom"/>
</dbReference>
<gene>
    <name evidence="16" type="primary">CCDC141</name>
</gene>
<dbReference type="SMART" id="SM00408">
    <property type="entry name" value="IGc2"/>
    <property type="match status" value="1"/>
</dbReference>
<evidence type="ECO:0000256" key="2">
    <source>
        <dbReference type="ARBA" id="ARBA00022490"/>
    </source>
</evidence>
<sequence length="1471" mass="167026">MSSRGSPGVEFSTTTVSSVAVQAGDSKIVIAVVKCGEWVQLQLAESQPNLLEIGSSQDETKKLLHDHELLLAKLKALEDQVWELLQEADKTAEENKDQSQVYDAMANTLGEAWTALVSMLEKRRELLRLTSEFFENALEFAIKIDQAEDFLQNTQEFESAESLKSLLQLHENHTKELLERSLALLNKSQQLTDFIEKFKCDGPNVNSELIQGAHNSCLKIDSLLELLQDRRRQLDKGLKQQQQELGRVLKICQWDQQENQVTCWFQKTIKDLQEQSLGSSLSDNEELICKHEELIIKAKEWNSAVEKLKSDALGILLSKDYVEKEHLQLSNQKLDQLQGEFGRLMVERKTWLKKANVFFNSANKAFDVLGRVEAYLKLLRSEGLSLPVLAARHEELHREIKDCTADALQEGQALISQVDSCSSQITGVHEMMGCIQRRVDHLTKQCSAHKEFALKKQQLTASVEGHLKKVETSIQKISPVLSNAMDVGSSLSESGKILSKYLELDIQAKETAQELEAATKLMTEKNEFEPDEVALLSSKAKWLEEELKILGRSISSRSQVLQTYVAFLKSSEEAKKNEILNVKNEVHFMENTMESQKAEREELSHLRMTWQLKATASKPVKQQWGAFKEQLRKTTYNLKLLQEALMPVSALDLGGSLQTILGLQKKWSEMKPHLQQLNVEVQYIVKESEELTGKGAPVREKSQQLKELIHLHQKQQERIQDYEDILYKVVQFHQVKEKLGHLIKSREMEFLEQPKELEDGHEAQVQLSRSQEKQAHIEQLHKLALSLGVDIISSVQRPNCSNISAKNLQQQLDILEGDGVNLRAKAEEYERTLIHCLEYCTTRDNINELKESFKDIKKKFNNLKFNYTKKNEKARNLKALKYQIQQVDVYAEKIQALKMKMGKVENKTSYSLLNYPTNKVNVLLETMKDLQKHVDEFEKVVTDYKMNLDLTERLQEMIEECHFWYEDASATVVRVGKYSTECKTKEAVEILHQQFNKYIMPSVPQQEERIQEISDLAQRLYGFEEGQKYAEKIVAKHKEVLESITELCISLTELEEKLKQGDILKMNLNLEDLHDDFVDLLKEPARNKQTLFNEERNKEKAQVEDILTVNGTGEGQLPQHLTQLLSDKEDAVQGHLLPPDMLSGEEYECVSPDDISLPPLPESPDSPLAPADMEVEGRSSPPCSLPMSNYRMQTGASCPGEAQESGIPPPAAFADAYNDKRETFSSHFERPSPQFKAEVPLTSQGILEKSTAFCKISAKHPESMLSEVHERALQQHPQAQGSLLETWEKVHADNNVTKTQDRLHASQDAFSGLGFRSGSNQAYQRQTVPQEEIKCTSAKNTVVSLAGQAPNFSRLQSNVTVMEGSPVTLEVEVTGFPEPTLTWYKKGQKLSADGHLQVLHKETRHSVFIPKACEADAGLYVAQAQNSNGILSSNVILHVTGNHRPPITRINWITLCVVYISVSLMYWVLTQ</sequence>
<dbReference type="FunFam" id="1.20.58.60:FF:000184">
    <property type="entry name" value="Coiled-coil domain containing 141"/>
    <property type="match status" value="1"/>
</dbReference>
<dbReference type="SUPFAM" id="SSF48726">
    <property type="entry name" value="Immunoglobulin"/>
    <property type="match status" value="1"/>
</dbReference>
<feature type="coiled-coil region" evidence="11">
    <location>
        <begin position="805"/>
        <end position="947"/>
    </location>
</feature>
<evidence type="ECO:0000259" key="14">
    <source>
        <dbReference type="PROSITE" id="PS50835"/>
    </source>
</evidence>
<dbReference type="Pfam" id="PF07679">
    <property type="entry name" value="I-set"/>
    <property type="match status" value="1"/>
</dbReference>
<protein>
    <recommendedName>
        <fullName evidence="9">Coiled-coil domain-containing protein 141</fullName>
    </recommendedName>
    <alternativeName>
        <fullName evidence="10">Coiled-coil protein associated with myosin II and DISC1</fullName>
    </alternativeName>
</protein>
<keyword evidence="13" id="KW-1133">Transmembrane helix</keyword>
<keyword evidence="3" id="KW-0597">Phosphoprotein</keyword>
<dbReference type="InterPro" id="IPR013098">
    <property type="entry name" value="Ig_I-set"/>
</dbReference>
<comment type="function">
    <text evidence="7">Plays a critical role in cortical radial and GnRH neurons migration during brain development. Regulates cortical radial migration by negatively controlling the activity of histone deacetylase 6 (HDAC6) and promotes centrosome maturation. CAMDI is required for dilation formation of cortical neurons during radial migration. Plays a critical role in learning and memory performance through regulation of AMPA-selective glutamate receptors (AMPARs) cell surface expression in competition with KIBRA.</text>
</comment>
<name>A0A6J1Z4K3_ACIJB</name>
<feature type="region of interest" description="Disordered" evidence="12">
    <location>
        <begin position="1153"/>
        <end position="1185"/>
    </location>
</feature>
<dbReference type="InterPro" id="IPR003599">
    <property type="entry name" value="Ig_sub"/>
</dbReference>
<dbReference type="GeneID" id="106988335"/>
<evidence type="ECO:0000256" key="1">
    <source>
        <dbReference type="ARBA" id="ARBA00004300"/>
    </source>
</evidence>
<evidence type="ECO:0000256" key="11">
    <source>
        <dbReference type="SAM" id="Coils"/>
    </source>
</evidence>